<dbReference type="OrthoDB" id="4960523at2"/>
<evidence type="ECO:0000313" key="3">
    <source>
        <dbReference type="Proteomes" id="UP000032900"/>
    </source>
</evidence>
<evidence type="ECO:0000256" key="1">
    <source>
        <dbReference type="SAM" id="Phobius"/>
    </source>
</evidence>
<proteinExistence type="predicted"/>
<sequence>MKQRTFIYAGLFFLISVILGGIIFFKQTGFFSSEETYDISHPSDYQEQGQLSLVQSDEETRRMFAEREADIQRLTENSEWEDLKQRKNSDLFFIIPLVVIGAILLIFRKGIHQRASLTQARRSSFTQGLSHMASKMKGNFEKIPFDEMMKDPNVSEEDKESFQKSEAYIMSLMGQKAQAQAGSEESPLEDANPIMSHENLQQLYETELKTSISAIEGQRKAVVNSFATMVVLIVFIVPSFVLLTPKFYLNVIVGFIFIIAAIVFFVKGVYRFLEFRSEYKSSVVKKVVQFINPNYLYDANRHISLNDFRMSNLGSKKVNKAVGDDYVCGKIDKTLFEFSELIAQYEWEDTDHDGKKVMRVENHFNGLFFLADFNKHIQGETLVMPDKAERWLGKVGQSLQKSSKGQLVKLENPEFEKYFAVFSTNQTEARYILTPTMMEGMVRIRRNIGANCSFSFIGERVYCGIEFSKALFEASLLKPISFADVEFMHSLFILIETIVTEMNLNTRIWMKD</sequence>
<keyword evidence="1" id="KW-1133">Transmembrane helix</keyword>
<keyword evidence="1" id="KW-0472">Membrane</keyword>
<feature type="transmembrane region" description="Helical" evidence="1">
    <location>
        <begin position="221"/>
        <end position="241"/>
    </location>
</feature>
<dbReference type="Proteomes" id="UP000032900">
    <property type="component" value="Unassembled WGS sequence"/>
</dbReference>
<dbReference type="Pfam" id="PF11335">
    <property type="entry name" value="DUF3137"/>
    <property type="match status" value="1"/>
</dbReference>
<organism evidence="2 3">
    <name type="scientific">Geofilum rubicundum JCM 15548</name>
    <dbReference type="NCBI Taxonomy" id="1236989"/>
    <lineage>
        <taxon>Bacteria</taxon>
        <taxon>Pseudomonadati</taxon>
        <taxon>Bacteroidota</taxon>
        <taxon>Bacteroidia</taxon>
        <taxon>Marinilabiliales</taxon>
        <taxon>Marinilabiliaceae</taxon>
        <taxon>Geofilum</taxon>
    </lineage>
</organism>
<dbReference type="STRING" id="1236989.JCM15548_14679"/>
<feature type="transmembrane region" description="Helical" evidence="1">
    <location>
        <begin position="7"/>
        <end position="25"/>
    </location>
</feature>
<protein>
    <submittedName>
        <fullName evidence="2">Possible Galanin</fullName>
    </submittedName>
</protein>
<evidence type="ECO:0000313" key="2">
    <source>
        <dbReference type="EMBL" id="GAO27824.1"/>
    </source>
</evidence>
<feature type="transmembrane region" description="Helical" evidence="1">
    <location>
        <begin position="247"/>
        <end position="270"/>
    </location>
</feature>
<keyword evidence="3" id="KW-1185">Reference proteome</keyword>
<feature type="transmembrane region" description="Helical" evidence="1">
    <location>
        <begin position="91"/>
        <end position="107"/>
    </location>
</feature>
<dbReference type="InterPro" id="IPR021484">
    <property type="entry name" value="DUF3137"/>
</dbReference>
<dbReference type="AlphaFoldDB" id="A0A0E9LRE0"/>
<dbReference type="RefSeq" id="WP_062128910.1">
    <property type="nucleotide sequence ID" value="NZ_BAZW01000108.1"/>
</dbReference>
<reference evidence="2 3" key="1">
    <citation type="journal article" date="2015" name="Microbes Environ.">
        <title>Distribution and evolution of nitrogen fixation genes in the phylum bacteroidetes.</title>
        <authorList>
            <person name="Inoue J."/>
            <person name="Oshima K."/>
            <person name="Suda W."/>
            <person name="Sakamoto M."/>
            <person name="Iino T."/>
            <person name="Noda S."/>
            <person name="Hongoh Y."/>
            <person name="Hattori M."/>
            <person name="Ohkuma M."/>
        </authorList>
    </citation>
    <scope>NUCLEOTIDE SEQUENCE [LARGE SCALE GENOMIC DNA]</scope>
    <source>
        <strain evidence="2">JCM 15548</strain>
    </source>
</reference>
<dbReference type="EMBL" id="BAZW01000108">
    <property type="protein sequence ID" value="GAO27824.1"/>
    <property type="molecule type" value="Genomic_DNA"/>
</dbReference>
<comment type="caution">
    <text evidence="2">The sequence shown here is derived from an EMBL/GenBank/DDBJ whole genome shotgun (WGS) entry which is preliminary data.</text>
</comment>
<name>A0A0E9LRE0_9BACT</name>
<keyword evidence="1" id="KW-0812">Transmembrane</keyword>
<accession>A0A0E9LRE0</accession>
<gene>
    <name evidence="2" type="ORF">JCM15548_14679</name>
</gene>